<dbReference type="Proteomes" id="UP000769528">
    <property type="component" value="Unassembled WGS sequence"/>
</dbReference>
<reference evidence="8" key="2">
    <citation type="submission" date="2021-01" db="EMBL/GenBank/DDBJ databases">
        <authorList>
            <person name="Schikora-Tamarit M.A."/>
        </authorList>
    </citation>
    <scope>NUCLEOTIDE SEQUENCE</scope>
    <source>
        <strain evidence="8">CBS6341</strain>
    </source>
</reference>
<proteinExistence type="predicted"/>
<reference evidence="8" key="1">
    <citation type="journal article" date="2021" name="Open Biol.">
        <title>Shared evolutionary footprints suggest mitochondrial oxidative damage underlies multiple complex I losses in fungi.</title>
        <authorList>
            <person name="Schikora-Tamarit M.A."/>
            <person name="Marcet-Houben M."/>
            <person name="Nosek J."/>
            <person name="Gabaldon T."/>
        </authorList>
    </citation>
    <scope>NUCLEOTIDE SEQUENCE</scope>
    <source>
        <strain evidence="8">CBS6341</strain>
    </source>
</reference>
<dbReference type="AlphaFoldDB" id="A0A9P8P7C5"/>
<evidence type="ECO:0000256" key="3">
    <source>
        <dbReference type="ARBA" id="ARBA00022692"/>
    </source>
</evidence>
<gene>
    <name evidence="8" type="ORF">WICMUC_005556</name>
</gene>
<keyword evidence="3 6" id="KW-0812">Transmembrane</keyword>
<evidence type="ECO:0000256" key="2">
    <source>
        <dbReference type="ARBA" id="ARBA00022448"/>
    </source>
</evidence>
<comment type="subcellular location">
    <subcellularLocation>
        <location evidence="1">Membrane</location>
        <topology evidence="1">Single-pass membrane protein</topology>
    </subcellularLocation>
</comment>
<evidence type="ECO:0000256" key="4">
    <source>
        <dbReference type="ARBA" id="ARBA00022989"/>
    </source>
</evidence>
<evidence type="ECO:0000256" key="6">
    <source>
        <dbReference type="SAM" id="Phobius"/>
    </source>
</evidence>
<sequence length="96" mass="11130">MSRYAQIEQDNNQHFSNLANKLSQFREISQDIQNISNQDHSLITGLQDNLESLYDSIKKTGGRLTEVLQNNRFGVWKLVGLGLVIFFVLYTLWKLI</sequence>
<dbReference type="GO" id="GO:0016020">
    <property type="term" value="C:membrane"/>
    <property type="evidence" value="ECO:0007669"/>
    <property type="project" value="UniProtKB-SubCell"/>
</dbReference>
<feature type="transmembrane region" description="Helical" evidence="6">
    <location>
        <begin position="73"/>
        <end position="93"/>
    </location>
</feature>
<evidence type="ECO:0000259" key="7">
    <source>
        <dbReference type="PROSITE" id="PS50192"/>
    </source>
</evidence>
<evidence type="ECO:0000256" key="1">
    <source>
        <dbReference type="ARBA" id="ARBA00004167"/>
    </source>
</evidence>
<keyword evidence="5 6" id="KW-0472">Membrane</keyword>
<feature type="domain" description="T-SNARE coiled-coil homology" evidence="7">
    <location>
        <begin position="5"/>
        <end position="67"/>
    </location>
</feature>
<evidence type="ECO:0000313" key="9">
    <source>
        <dbReference type="Proteomes" id="UP000769528"/>
    </source>
</evidence>
<evidence type="ECO:0000256" key="5">
    <source>
        <dbReference type="ARBA" id="ARBA00023136"/>
    </source>
</evidence>
<comment type="caution">
    <text evidence="8">The sequence shown here is derived from an EMBL/GenBank/DDBJ whole genome shotgun (WGS) entry which is preliminary data.</text>
</comment>
<dbReference type="InterPro" id="IPR000727">
    <property type="entry name" value="T_SNARE_dom"/>
</dbReference>
<organism evidence="8 9">
    <name type="scientific">Wickerhamomyces mucosus</name>
    <dbReference type="NCBI Taxonomy" id="1378264"/>
    <lineage>
        <taxon>Eukaryota</taxon>
        <taxon>Fungi</taxon>
        <taxon>Dikarya</taxon>
        <taxon>Ascomycota</taxon>
        <taxon>Saccharomycotina</taxon>
        <taxon>Saccharomycetes</taxon>
        <taxon>Phaffomycetales</taxon>
        <taxon>Wickerhamomycetaceae</taxon>
        <taxon>Wickerhamomyces</taxon>
    </lineage>
</organism>
<keyword evidence="9" id="KW-1185">Reference proteome</keyword>
<keyword evidence="4 6" id="KW-1133">Transmembrane helix</keyword>
<name>A0A9P8P7C5_9ASCO</name>
<dbReference type="EMBL" id="JAEUBF010001415">
    <property type="protein sequence ID" value="KAH3666652.1"/>
    <property type="molecule type" value="Genomic_DNA"/>
</dbReference>
<dbReference type="GO" id="GO:0005737">
    <property type="term" value="C:cytoplasm"/>
    <property type="evidence" value="ECO:0007669"/>
    <property type="project" value="UniProtKB-ARBA"/>
</dbReference>
<dbReference type="GO" id="GO:0012505">
    <property type="term" value="C:endomembrane system"/>
    <property type="evidence" value="ECO:0007669"/>
    <property type="project" value="UniProtKB-ARBA"/>
</dbReference>
<protein>
    <recommendedName>
        <fullName evidence="7">t-SNARE coiled-coil homology domain-containing protein</fullName>
    </recommendedName>
</protein>
<dbReference type="OrthoDB" id="3063237at2759"/>
<dbReference type="PROSITE" id="PS50192">
    <property type="entry name" value="T_SNARE"/>
    <property type="match status" value="1"/>
</dbReference>
<keyword evidence="2" id="KW-0813">Transport</keyword>
<evidence type="ECO:0000313" key="8">
    <source>
        <dbReference type="EMBL" id="KAH3666652.1"/>
    </source>
</evidence>
<dbReference type="PANTHER" id="PTHR12791">
    <property type="entry name" value="GOLGI SNARE BET1-RELATED"/>
    <property type="match status" value="1"/>
</dbReference>
<accession>A0A9P8P7C5</accession>